<comment type="caution">
    <text evidence="3">The sequence shown here is derived from an EMBL/GenBank/DDBJ whole genome shotgun (WGS) entry which is preliminary data.</text>
</comment>
<proteinExistence type="predicted"/>
<evidence type="ECO:0000259" key="2">
    <source>
        <dbReference type="PROSITE" id="PS00125"/>
    </source>
</evidence>
<reference evidence="3 4" key="1">
    <citation type="journal article" date="2016" name="Nat. Commun.">
        <title>Thousands of microbial genomes shed light on interconnected biogeochemical processes in an aquifer system.</title>
        <authorList>
            <person name="Anantharaman K."/>
            <person name="Brown C.T."/>
            <person name="Hug L.A."/>
            <person name="Sharon I."/>
            <person name="Castelle C.J."/>
            <person name="Probst A.J."/>
            <person name="Thomas B.C."/>
            <person name="Singh A."/>
            <person name="Wilkins M.J."/>
            <person name="Karaoz U."/>
            <person name="Brodie E.L."/>
            <person name="Williams K.H."/>
            <person name="Hubbard S.S."/>
            <person name="Banfield J.F."/>
        </authorList>
    </citation>
    <scope>NUCLEOTIDE SEQUENCE [LARGE SCALE GENOMIC DNA]</scope>
</reference>
<sequence>MTAESKQKIKENVPGSTKVGYDERTQRDKDYSSRYWERLRDKHLDTEAIKLEMRRDIQGMVKQIGEIRLKFKLESLSEEDKEKMSTMRRMAEEMGFKVGNFSRDVDSGLVAAKVEGFTKDMKREKEEKEPRGDRAIKRRKSSLPSEIFELADDIPSAIEDAGETLEALKESAARLQPEKRGVYEHSLDFAMEILEKEKGIVELAPNVPTIVVSDIHARRDFIIKLLERELKITDPPKRVFDLLKQGKINIVCVGDGMHSEKPLAWAPEVLSYDENGKKTKTTSYESAKQERNRMIEKIINANPRYQKLANVSGTVEGEILEAEIYSSFEQSKDPEIITARENFINEKRLAKKEALNREMARGLGLMKMVMDLKLQYPHNFHFLRGNHEDVDGDLMGDFKKGDVLQSEEVRSWLQENFGADFIAKWAKFEDTLPLLAKGKNIVVTHAAPAGNFTREQIESRDRKTTIGLNWTENRQHSQNAIPENKLRSNMKNILANIGMTAEAQWFIGHRPTYDLYRAQCNGQLIQINDDRGYVVAFMPIDGKFDPKKHITDLRKS</sequence>
<evidence type="ECO:0000313" key="4">
    <source>
        <dbReference type="Proteomes" id="UP000179023"/>
    </source>
</evidence>
<name>A0A1G2KL82_9BACT</name>
<protein>
    <recommendedName>
        <fullName evidence="2">Serine/threonine specific protein phosphatases domain-containing protein</fullName>
    </recommendedName>
</protein>
<dbReference type="InterPro" id="IPR029052">
    <property type="entry name" value="Metallo-depent_PP-like"/>
</dbReference>
<dbReference type="EMBL" id="MHQI01000023">
    <property type="protein sequence ID" value="OHA00195.1"/>
    <property type="molecule type" value="Genomic_DNA"/>
</dbReference>
<feature type="region of interest" description="Disordered" evidence="1">
    <location>
        <begin position="1"/>
        <end position="28"/>
    </location>
</feature>
<feature type="domain" description="Serine/threonine specific protein phosphatases" evidence="2">
    <location>
        <begin position="383"/>
        <end position="388"/>
    </location>
</feature>
<evidence type="ECO:0000313" key="3">
    <source>
        <dbReference type="EMBL" id="OHA00195.1"/>
    </source>
</evidence>
<accession>A0A1G2KL82</accession>
<dbReference type="PROSITE" id="PS00125">
    <property type="entry name" value="SER_THR_PHOSPHATASE"/>
    <property type="match status" value="1"/>
</dbReference>
<evidence type="ECO:0000256" key="1">
    <source>
        <dbReference type="SAM" id="MobiDB-lite"/>
    </source>
</evidence>
<dbReference type="GO" id="GO:0016787">
    <property type="term" value="F:hydrolase activity"/>
    <property type="evidence" value="ECO:0007669"/>
    <property type="project" value="InterPro"/>
</dbReference>
<organism evidence="3 4">
    <name type="scientific">Candidatus Sungbacteria bacterium RIFCSPHIGHO2_02_FULL_47_11</name>
    <dbReference type="NCBI Taxonomy" id="1802270"/>
    <lineage>
        <taxon>Bacteria</taxon>
        <taxon>Candidatus Sungiibacteriota</taxon>
    </lineage>
</organism>
<dbReference type="AlphaFoldDB" id="A0A1G2KL82"/>
<dbReference type="STRING" id="1802270.A3C07_00080"/>
<feature type="compositionally biased region" description="Basic and acidic residues" evidence="1">
    <location>
        <begin position="1"/>
        <end position="11"/>
    </location>
</feature>
<dbReference type="Gene3D" id="3.60.21.10">
    <property type="match status" value="1"/>
</dbReference>
<dbReference type="Proteomes" id="UP000179023">
    <property type="component" value="Unassembled WGS sequence"/>
</dbReference>
<gene>
    <name evidence="3" type="ORF">A3C07_00080</name>
</gene>
<dbReference type="InterPro" id="IPR006186">
    <property type="entry name" value="Ser/Thr-sp_prot-phosphatase"/>
</dbReference>
<dbReference type="SUPFAM" id="SSF56300">
    <property type="entry name" value="Metallo-dependent phosphatases"/>
    <property type="match status" value="1"/>
</dbReference>